<dbReference type="InterPro" id="IPR011701">
    <property type="entry name" value="MFS"/>
</dbReference>
<feature type="transmembrane region" description="Helical" evidence="7">
    <location>
        <begin position="12"/>
        <end position="30"/>
    </location>
</feature>
<reference evidence="9 10" key="1">
    <citation type="journal article" date="2015" name="Genome Announc.">
        <title>Expanding the biotechnology potential of lactobacilli through comparative genomics of 213 strains and associated genera.</title>
        <authorList>
            <person name="Sun Z."/>
            <person name="Harris H.M."/>
            <person name="McCann A."/>
            <person name="Guo C."/>
            <person name="Argimon S."/>
            <person name="Zhang W."/>
            <person name="Yang X."/>
            <person name="Jeffery I.B."/>
            <person name="Cooney J.C."/>
            <person name="Kagawa T.F."/>
            <person name="Liu W."/>
            <person name="Song Y."/>
            <person name="Salvetti E."/>
            <person name="Wrobel A."/>
            <person name="Rasinkangas P."/>
            <person name="Parkhill J."/>
            <person name="Rea M.C."/>
            <person name="O'Sullivan O."/>
            <person name="Ritari J."/>
            <person name="Douillard F.P."/>
            <person name="Paul Ross R."/>
            <person name="Yang R."/>
            <person name="Briner A.E."/>
            <person name="Felis G.E."/>
            <person name="de Vos W.M."/>
            <person name="Barrangou R."/>
            <person name="Klaenhammer T.R."/>
            <person name="Caufield P.W."/>
            <person name="Cui Y."/>
            <person name="Zhang H."/>
            <person name="O'Toole P.W."/>
        </authorList>
    </citation>
    <scope>NUCLEOTIDE SEQUENCE [LARGE SCALE GENOMIC DNA]</scope>
    <source>
        <strain evidence="9 10">DSM 13345</strain>
    </source>
</reference>
<feature type="transmembrane region" description="Helical" evidence="7">
    <location>
        <begin position="208"/>
        <end position="225"/>
    </location>
</feature>
<dbReference type="SUPFAM" id="SSF103473">
    <property type="entry name" value="MFS general substrate transporter"/>
    <property type="match status" value="1"/>
</dbReference>
<keyword evidence="4 7" id="KW-0812">Transmembrane</keyword>
<dbReference type="EMBL" id="AZEQ01000014">
    <property type="protein sequence ID" value="KRL25061.1"/>
    <property type="molecule type" value="Genomic_DNA"/>
</dbReference>
<feature type="domain" description="Major facilitator superfamily (MFS) profile" evidence="8">
    <location>
        <begin position="210"/>
        <end position="396"/>
    </location>
</feature>
<evidence type="ECO:0000313" key="10">
    <source>
        <dbReference type="Proteomes" id="UP000050901"/>
    </source>
</evidence>
<dbReference type="PANTHER" id="PTHR23517:SF10">
    <property type="entry name" value="MAJOR FACILITATOR SUPERFAMILY (MFS) PROFILE DOMAIN-CONTAINING PROTEIN"/>
    <property type="match status" value="1"/>
</dbReference>
<feature type="transmembrane region" description="Helical" evidence="7">
    <location>
        <begin position="276"/>
        <end position="295"/>
    </location>
</feature>
<feature type="transmembrane region" description="Helical" evidence="7">
    <location>
        <begin position="364"/>
        <end position="388"/>
    </location>
</feature>
<feature type="transmembrane region" description="Helical" evidence="7">
    <location>
        <begin position="137"/>
        <end position="155"/>
    </location>
</feature>
<dbReference type="AlphaFoldDB" id="A0A0R1P630"/>
<comment type="caution">
    <text evidence="9">The sequence shown here is derived from an EMBL/GenBank/DDBJ whole genome shotgun (WGS) entry which is preliminary data.</text>
</comment>
<dbReference type="InterPro" id="IPR036259">
    <property type="entry name" value="MFS_trans_sf"/>
</dbReference>
<feature type="transmembrane region" description="Helical" evidence="7">
    <location>
        <begin position="75"/>
        <end position="93"/>
    </location>
</feature>
<dbReference type="InterPro" id="IPR020846">
    <property type="entry name" value="MFS_dom"/>
</dbReference>
<keyword evidence="5 7" id="KW-1133">Transmembrane helix</keyword>
<evidence type="ECO:0000256" key="6">
    <source>
        <dbReference type="ARBA" id="ARBA00023136"/>
    </source>
</evidence>
<evidence type="ECO:0000256" key="3">
    <source>
        <dbReference type="ARBA" id="ARBA00022475"/>
    </source>
</evidence>
<dbReference type="PATRIC" id="fig|1423771.3.peg.539"/>
<dbReference type="Gene3D" id="1.20.1250.20">
    <property type="entry name" value="MFS general substrate transporter like domains"/>
    <property type="match status" value="2"/>
</dbReference>
<sequence length="396" mass="43497">MSDLKDDLFKWLGGLAFLNNVGYSCVWPVTTIYMHNQLHQSLVLAGVVLLCYSSANVIGSIAAGSQFDRGHTFGLNLFGQLITLLAVTLLIFMHGWPSYPILLCIFGFGNGWILTLINSMGTRVKKYPSVKVFNQLYLAENIGLVVGTGLTGFIYEQGIGWLFVLIAGIYLVSLIIVGIKFAEVELHGECPVRQTVDASADLTGKRNLFVIIVLLLGLVVVWVMYEQWMSNLAVYLARFGISTGRYGMLWTINGVLIIIFQLLLDWIGRYHATLDLQVILGSFFMAGSFMLLLFAAHYGQFVLAMVVLTLGESLLIPGVPAYVNRLSPVVQKGRGQGMVNAFSSLGKALGPLFGGLVIERLGYFKLFAVCTVADLIVGMMIGIVLLILRRGLQTYD</sequence>
<feature type="transmembrane region" description="Helical" evidence="7">
    <location>
        <begin position="335"/>
        <end position="358"/>
    </location>
</feature>
<feature type="transmembrane region" description="Helical" evidence="7">
    <location>
        <begin position="301"/>
        <end position="323"/>
    </location>
</feature>
<evidence type="ECO:0000256" key="7">
    <source>
        <dbReference type="SAM" id="Phobius"/>
    </source>
</evidence>
<feature type="transmembrane region" description="Helical" evidence="7">
    <location>
        <begin position="245"/>
        <end position="264"/>
    </location>
</feature>
<feature type="transmembrane region" description="Helical" evidence="7">
    <location>
        <begin position="99"/>
        <end position="117"/>
    </location>
</feature>
<gene>
    <name evidence="9" type="ORF">FC47_GL000529</name>
</gene>
<keyword evidence="2" id="KW-0813">Transport</keyword>
<keyword evidence="6 7" id="KW-0472">Membrane</keyword>
<feature type="transmembrane region" description="Helical" evidence="7">
    <location>
        <begin position="42"/>
        <end position="63"/>
    </location>
</feature>
<dbReference type="PROSITE" id="PS51257">
    <property type="entry name" value="PROKAR_LIPOPROTEIN"/>
    <property type="match status" value="1"/>
</dbReference>
<evidence type="ECO:0000313" key="9">
    <source>
        <dbReference type="EMBL" id="KRL25061.1"/>
    </source>
</evidence>
<keyword evidence="3" id="KW-1003">Cell membrane</keyword>
<proteinExistence type="predicted"/>
<dbReference type="InterPro" id="IPR050171">
    <property type="entry name" value="MFS_Transporters"/>
</dbReference>
<dbReference type="Proteomes" id="UP000050901">
    <property type="component" value="Unassembled WGS sequence"/>
</dbReference>
<dbReference type="GO" id="GO:0022857">
    <property type="term" value="F:transmembrane transporter activity"/>
    <property type="evidence" value="ECO:0007669"/>
    <property type="project" value="InterPro"/>
</dbReference>
<dbReference type="GO" id="GO:0005886">
    <property type="term" value="C:plasma membrane"/>
    <property type="evidence" value="ECO:0007669"/>
    <property type="project" value="UniProtKB-SubCell"/>
</dbReference>
<evidence type="ECO:0000259" key="8">
    <source>
        <dbReference type="PROSITE" id="PS50850"/>
    </source>
</evidence>
<evidence type="ECO:0000256" key="4">
    <source>
        <dbReference type="ARBA" id="ARBA00022692"/>
    </source>
</evidence>
<organism evidence="9 10">
    <name type="scientific">Limosilactobacillus mucosae DSM 13345</name>
    <dbReference type="NCBI Taxonomy" id="1423771"/>
    <lineage>
        <taxon>Bacteria</taxon>
        <taxon>Bacillati</taxon>
        <taxon>Bacillota</taxon>
        <taxon>Bacilli</taxon>
        <taxon>Lactobacillales</taxon>
        <taxon>Lactobacillaceae</taxon>
        <taxon>Limosilactobacillus</taxon>
    </lineage>
</organism>
<protein>
    <recommendedName>
        <fullName evidence="8">Major facilitator superfamily (MFS) profile domain-containing protein</fullName>
    </recommendedName>
</protein>
<evidence type="ECO:0000256" key="1">
    <source>
        <dbReference type="ARBA" id="ARBA00004651"/>
    </source>
</evidence>
<evidence type="ECO:0000256" key="5">
    <source>
        <dbReference type="ARBA" id="ARBA00022989"/>
    </source>
</evidence>
<evidence type="ECO:0000256" key="2">
    <source>
        <dbReference type="ARBA" id="ARBA00022448"/>
    </source>
</evidence>
<name>A0A0R1P630_LIMMU</name>
<feature type="transmembrane region" description="Helical" evidence="7">
    <location>
        <begin position="161"/>
        <end position="179"/>
    </location>
</feature>
<dbReference type="Pfam" id="PF07690">
    <property type="entry name" value="MFS_1"/>
    <property type="match status" value="1"/>
</dbReference>
<dbReference type="PROSITE" id="PS50850">
    <property type="entry name" value="MFS"/>
    <property type="match status" value="1"/>
</dbReference>
<accession>A0A0R1P630</accession>
<comment type="subcellular location">
    <subcellularLocation>
        <location evidence="1">Cell membrane</location>
        <topology evidence="1">Multi-pass membrane protein</topology>
    </subcellularLocation>
</comment>
<dbReference type="PANTHER" id="PTHR23517">
    <property type="entry name" value="RESISTANCE PROTEIN MDTM, PUTATIVE-RELATED-RELATED"/>
    <property type="match status" value="1"/>
</dbReference>